<protein>
    <submittedName>
        <fullName evidence="1">Ribonuclease H-like domain-containing protein</fullName>
    </submittedName>
</protein>
<dbReference type="PANTHER" id="PTHR11439:SF524">
    <property type="entry name" value="RNA-DIRECTED DNA POLYMERASE, PROTEIN KINASE RLK-PELLE-DLSV FAMILY"/>
    <property type="match status" value="1"/>
</dbReference>
<name>A0ABQ5ISZ5_9ASTR</name>
<evidence type="ECO:0000313" key="2">
    <source>
        <dbReference type="Proteomes" id="UP001151760"/>
    </source>
</evidence>
<dbReference type="PANTHER" id="PTHR11439">
    <property type="entry name" value="GAG-POL-RELATED RETROTRANSPOSON"/>
    <property type="match status" value="1"/>
</dbReference>
<proteinExistence type="predicted"/>
<gene>
    <name evidence="1" type="ORF">Tco_1113690</name>
</gene>
<dbReference type="InterPro" id="IPR043502">
    <property type="entry name" value="DNA/RNA_pol_sf"/>
</dbReference>
<comment type="caution">
    <text evidence="1">The sequence shown here is derived from an EMBL/GenBank/DDBJ whole genome shotgun (WGS) entry which is preliminary data.</text>
</comment>
<accession>A0ABQ5ISZ5</accession>
<dbReference type="CDD" id="cd09272">
    <property type="entry name" value="RNase_HI_RT_Ty1"/>
    <property type="match status" value="1"/>
</dbReference>
<organism evidence="1 2">
    <name type="scientific">Tanacetum coccineum</name>
    <dbReference type="NCBI Taxonomy" id="301880"/>
    <lineage>
        <taxon>Eukaryota</taxon>
        <taxon>Viridiplantae</taxon>
        <taxon>Streptophyta</taxon>
        <taxon>Embryophyta</taxon>
        <taxon>Tracheophyta</taxon>
        <taxon>Spermatophyta</taxon>
        <taxon>Magnoliopsida</taxon>
        <taxon>eudicotyledons</taxon>
        <taxon>Gunneridae</taxon>
        <taxon>Pentapetalae</taxon>
        <taxon>asterids</taxon>
        <taxon>campanulids</taxon>
        <taxon>Asterales</taxon>
        <taxon>Asteraceae</taxon>
        <taxon>Asteroideae</taxon>
        <taxon>Anthemideae</taxon>
        <taxon>Anthemidinae</taxon>
        <taxon>Tanacetum</taxon>
    </lineage>
</organism>
<reference evidence="1" key="1">
    <citation type="journal article" date="2022" name="Int. J. Mol. Sci.">
        <title>Draft Genome of Tanacetum Coccineum: Genomic Comparison of Closely Related Tanacetum-Family Plants.</title>
        <authorList>
            <person name="Yamashiro T."/>
            <person name="Shiraishi A."/>
            <person name="Nakayama K."/>
            <person name="Satake H."/>
        </authorList>
    </citation>
    <scope>NUCLEOTIDE SEQUENCE</scope>
</reference>
<dbReference type="EMBL" id="BQNB010021144">
    <property type="protein sequence ID" value="GJU03352.1"/>
    <property type="molecule type" value="Genomic_DNA"/>
</dbReference>
<keyword evidence="2" id="KW-1185">Reference proteome</keyword>
<dbReference type="Proteomes" id="UP001151760">
    <property type="component" value="Unassembled WGS sequence"/>
</dbReference>
<evidence type="ECO:0000313" key="1">
    <source>
        <dbReference type="EMBL" id="GJU03352.1"/>
    </source>
</evidence>
<dbReference type="SUPFAM" id="SSF56672">
    <property type="entry name" value="DNA/RNA polymerases"/>
    <property type="match status" value="1"/>
</dbReference>
<reference evidence="1" key="2">
    <citation type="submission" date="2022-01" db="EMBL/GenBank/DDBJ databases">
        <authorList>
            <person name="Yamashiro T."/>
            <person name="Shiraishi A."/>
            <person name="Satake H."/>
            <person name="Nakayama K."/>
        </authorList>
    </citation>
    <scope>NUCLEOTIDE SEQUENCE</scope>
</reference>
<sequence length="321" mass="35968">MKDPYSSLCDPNWKKASPVVKPDTIHTVLSLANSRYWPIHQLDMKNAFLYDDILLTASSSTFLQWVVTSLHGEFAMMNLCSLNYFLGIFVQRSSAGADGDPISDPTLYQSLAGSLKNLTFTRPNISYAVQKVCVYMHDPREPHLAALKRILRYVCGTIDHVLLLHISSISHLTAYTDADWARCPVTHRSTLGYCVFLSDNVLSWSAKRQVTLSRSSVEAEYGGVANVFNTSTKHIEIDIHFVRDYVASGEVRVLHVPSRFQYADIFTKAWDNYCLTTHGLRDMSICFMVLIVASLASLNQKCDCIEAQRCLDPVASTSPPT</sequence>